<dbReference type="Gene3D" id="1.25.10.10">
    <property type="entry name" value="Leucine-rich Repeat Variant"/>
    <property type="match status" value="3"/>
</dbReference>
<organism evidence="3 4">
    <name type="scientific">Plectonema radiosum NIES-515</name>
    <dbReference type="NCBI Taxonomy" id="2986073"/>
    <lineage>
        <taxon>Bacteria</taxon>
        <taxon>Bacillati</taxon>
        <taxon>Cyanobacteriota</taxon>
        <taxon>Cyanophyceae</taxon>
        <taxon>Oscillatoriophycideae</taxon>
        <taxon>Oscillatoriales</taxon>
        <taxon>Microcoleaceae</taxon>
        <taxon>Plectonema</taxon>
    </lineage>
</organism>
<dbReference type="Pfam" id="PF03130">
    <property type="entry name" value="HEAT_PBS"/>
    <property type="match status" value="2"/>
</dbReference>
<gene>
    <name evidence="3" type="ORF">OGM63_23480</name>
</gene>
<proteinExistence type="predicted"/>
<dbReference type="PANTHER" id="PTHR12697">
    <property type="entry name" value="PBS LYASE HEAT-LIKE PROTEIN"/>
    <property type="match status" value="1"/>
</dbReference>
<keyword evidence="4" id="KW-1185">Reference proteome</keyword>
<keyword evidence="1" id="KW-0042">Antenna complex</keyword>
<accession>A0ABT3B502</accession>
<comment type="caution">
    <text evidence="3">The sequence shown here is derived from an EMBL/GenBank/DDBJ whole genome shotgun (WGS) entry which is preliminary data.</text>
</comment>
<dbReference type="Pfam" id="PF13646">
    <property type="entry name" value="HEAT_2"/>
    <property type="match status" value="1"/>
</dbReference>
<reference evidence="3 4" key="1">
    <citation type="submission" date="2022-10" db="EMBL/GenBank/DDBJ databases">
        <title>Identification of biosynthetic pathway for the production of the potent trypsin inhibitor radiosumin.</title>
        <authorList>
            <person name="Fewer D.P."/>
            <person name="Delbaje E."/>
            <person name="Ouyang X."/>
            <person name="Agostino P.D."/>
            <person name="Wahlsten M."/>
            <person name="Jokela J."/>
            <person name="Permi P."/>
            <person name="Haapaniemi E."/>
            <person name="Koistinen H."/>
        </authorList>
    </citation>
    <scope>NUCLEOTIDE SEQUENCE [LARGE SCALE GENOMIC DNA]</scope>
    <source>
        <strain evidence="3 4">NIES-515</strain>
    </source>
</reference>
<dbReference type="PANTHER" id="PTHR12697:SF5">
    <property type="entry name" value="DEOXYHYPUSINE HYDROXYLASE"/>
    <property type="match status" value="1"/>
</dbReference>
<keyword evidence="2" id="KW-0605">Phycobilisome</keyword>
<evidence type="ECO:0000313" key="3">
    <source>
        <dbReference type="EMBL" id="MCV3216438.1"/>
    </source>
</evidence>
<sequence>MNNINQLLVQAQAAHDAADWSKVLQCVQQLILGEDSTHPEIVKNQAYLRELALSVLEMGDFQQRWEIAKVFVRLGNVAITPLIEILEDEDAEDDLRWYAVRILGNLKNPIAIASLVEFLKATEDEELKALAAAALGQIGQSAIAALSELLASVDTRVLAVRSLSYIRQPEIITPLLSVVQDPLVEIRAIAIEALSSFHDPRIPPILLNALTDVAAAVRREAVLGLSVRTDLHSSLDLVTKLQPRLDDFNLQVAQAAAVALSRIGSDEAGKHLFIVLSSPRTPIKLQIEIVRALAWMKTLSGLEYLQQAFEQLSLETLWLEIVTVLGRVSDSTLTASSTGILLSIVRSQHPAVEIVSIKSAIALSLGQLGNIEAIEPLIFLLADNNEVVRLHVVAALKNLAPEIAYQQLQQLLNNPMLTPDFRNGVTAALVEW</sequence>
<dbReference type="RefSeq" id="WP_263748090.1">
    <property type="nucleotide sequence ID" value="NZ_JAOWRF010000335.1"/>
</dbReference>
<dbReference type="InterPro" id="IPR016024">
    <property type="entry name" value="ARM-type_fold"/>
</dbReference>
<dbReference type="PROSITE" id="PS50176">
    <property type="entry name" value="ARM_REPEAT"/>
    <property type="match status" value="1"/>
</dbReference>
<dbReference type="SMART" id="SM00567">
    <property type="entry name" value="EZ_HEAT"/>
    <property type="match status" value="8"/>
</dbReference>
<dbReference type="InterPro" id="IPR004155">
    <property type="entry name" value="PBS_lyase_HEAT"/>
</dbReference>
<dbReference type="InterPro" id="IPR011989">
    <property type="entry name" value="ARM-like"/>
</dbReference>
<dbReference type="InterPro" id="IPR000225">
    <property type="entry name" value="Armadillo"/>
</dbReference>
<evidence type="ECO:0000256" key="1">
    <source>
        <dbReference type="ARBA" id="ARBA00022549"/>
    </source>
</evidence>
<dbReference type="Proteomes" id="UP001526143">
    <property type="component" value="Unassembled WGS sequence"/>
</dbReference>
<name>A0ABT3B502_9CYAN</name>
<evidence type="ECO:0000313" key="4">
    <source>
        <dbReference type="Proteomes" id="UP001526143"/>
    </source>
</evidence>
<dbReference type="EMBL" id="JAOWRF010000335">
    <property type="protein sequence ID" value="MCV3216438.1"/>
    <property type="molecule type" value="Genomic_DNA"/>
</dbReference>
<dbReference type="SUPFAM" id="SSF48371">
    <property type="entry name" value="ARM repeat"/>
    <property type="match status" value="2"/>
</dbReference>
<evidence type="ECO:0000256" key="2">
    <source>
        <dbReference type="ARBA" id="ARBA00022738"/>
    </source>
</evidence>
<protein>
    <submittedName>
        <fullName evidence="3">HEAT repeat domain-containing protein</fullName>
    </submittedName>
</protein>